<feature type="domain" description="CABIT" evidence="1">
    <location>
        <begin position="108"/>
        <end position="227"/>
    </location>
</feature>
<evidence type="ECO:0000313" key="2">
    <source>
        <dbReference type="EMBL" id="CAG5117556.1"/>
    </source>
</evidence>
<proteinExistence type="predicted"/>
<accession>A0A8S3YT98</accession>
<evidence type="ECO:0000259" key="1">
    <source>
        <dbReference type="Pfam" id="PF12736"/>
    </source>
</evidence>
<gene>
    <name evidence="2" type="ORF">CUNI_LOCUS3114</name>
</gene>
<reference evidence="2" key="1">
    <citation type="submission" date="2021-04" db="EMBL/GenBank/DDBJ databases">
        <authorList>
            <consortium name="Molecular Ecology Group"/>
        </authorList>
    </citation>
    <scope>NUCLEOTIDE SEQUENCE</scope>
</reference>
<name>A0A8S3YT98_9EUPU</name>
<dbReference type="Proteomes" id="UP000678393">
    <property type="component" value="Unassembled WGS sequence"/>
</dbReference>
<dbReference type="InterPro" id="IPR025946">
    <property type="entry name" value="CABIT_dom"/>
</dbReference>
<dbReference type="Pfam" id="PF12736">
    <property type="entry name" value="CABIT"/>
    <property type="match status" value="1"/>
</dbReference>
<keyword evidence="3" id="KW-1185">Reference proteome</keyword>
<comment type="caution">
    <text evidence="2">The sequence shown here is derived from an EMBL/GenBank/DDBJ whole genome shotgun (WGS) entry which is preliminary data.</text>
</comment>
<protein>
    <recommendedName>
        <fullName evidence="1">CABIT domain-containing protein</fullName>
    </recommendedName>
</protein>
<organism evidence="2 3">
    <name type="scientific">Candidula unifasciata</name>
    <dbReference type="NCBI Taxonomy" id="100452"/>
    <lineage>
        <taxon>Eukaryota</taxon>
        <taxon>Metazoa</taxon>
        <taxon>Spiralia</taxon>
        <taxon>Lophotrochozoa</taxon>
        <taxon>Mollusca</taxon>
        <taxon>Gastropoda</taxon>
        <taxon>Heterobranchia</taxon>
        <taxon>Euthyneura</taxon>
        <taxon>Panpulmonata</taxon>
        <taxon>Eupulmonata</taxon>
        <taxon>Stylommatophora</taxon>
        <taxon>Helicina</taxon>
        <taxon>Helicoidea</taxon>
        <taxon>Geomitridae</taxon>
        <taxon>Candidula</taxon>
    </lineage>
</organism>
<dbReference type="OrthoDB" id="6049152at2759"/>
<dbReference type="EMBL" id="CAJHNH020000423">
    <property type="protein sequence ID" value="CAG5117556.1"/>
    <property type="molecule type" value="Genomic_DNA"/>
</dbReference>
<sequence>MASNNYDVAAQNAALAGTNQFTAVQGEEEDPFIWSKKPKSLSDILKATTLPVVVKLRNESTGGDNDKPVDLRQPFLLYRELKSRKLHACNLRPRPATRDVGQLVYKVVGPPITFPESFPGYFKLLDSSDQPLTGIAEVSRLMSKSFVSTGPCEGYLCIIQLADTVYQKATLSPGLYYSNSIFEGTITYISKRKTEKRKLLRSLACTDDKGKTVLFPMDTKGDFYIAEINEKFSRHVNKAPPMIKEGLRARIVYGQSPEQECDFTGLVELKHVTEEHTIIGCTMTSSPRLFEMAVTTDPLFTASLNSHANYMERELQKYLKFAKTECDSYMKSIKVKKGYDIDKTQGKDQ</sequence>
<evidence type="ECO:0000313" key="3">
    <source>
        <dbReference type="Proteomes" id="UP000678393"/>
    </source>
</evidence>
<dbReference type="AlphaFoldDB" id="A0A8S3YT98"/>